<name>A0AAE4DK07_9ENTR</name>
<keyword evidence="4" id="KW-0281">Fimbrium</keyword>
<dbReference type="Gene3D" id="2.60.40.1090">
    <property type="entry name" value="Fimbrial-type adhesion domain"/>
    <property type="match status" value="1"/>
</dbReference>
<dbReference type="PANTHER" id="PTHR33420:SF12">
    <property type="entry name" value="FIMBRIN-LIKE PROTEIN FIMI-RELATED"/>
    <property type="match status" value="1"/>
</dbReference>
<gene>
    <name evidence="8" type="ORF">O7047_02925</name>
</gene>
<dbReference type="Pfam" id="PF22003">
    <property type="entry name" value="MrkDrd"/>
    <property type="match status" value="1"/>
</dbReference>
<keyword evidence="3 5" id="KW-0732">Signal</keyword>
<dbReference type="InterPro" id="IPR008966">
    <property type="entry name" value="Adhesion_dom_sf"/>
</dbReference>
<reference evidence="8" key="1">
    <citation type="submission" date="2022-12" db="EMBL/GenBank/DDBJ databases">
        <title>NDM-1 containing novel ST 2018 Pseudenterobacter timonensis.</title>
        <authorList>
            <person name="Halder G."/>
            <person name="Mandal S."/>
            <person name="Dutta S."/>
        </authorList>
    </citation>
    <scope>NUCLEOTIDE SEQUENCE</scope>
    <source>
        <strain evidence="8">CNCI147</strain>
    </source>
</reference>
<evidence type="ECO:0000259" key="6">
    <source>
        <dbReference type="Pfam" id="PF00419"/>
    </source>
</evidence>
<dbReference type="RefSeq" id="WP_310824538.1">
    <property type="nucleotide sequence ID" value="NZ_JAQGEC010000002.1"/>
</dbReference>
<dbReference type="SUPFAM" id="SSF49401">
    <property type="entry name" value="Bacterial adhesins"/>
    <property type="match status" value="1"/>
</dbReference>
<evidence type="ECO:0000256" key="4">
    <source>
        <dbReference type="ARBA" id="ARBA00023263"/>
    </source>
</evidence>
<sequence>MKRILKSGCLLFALWGAASGAQAACNFVGGVTGEVPGYISFGNVTVQRDAPVGSVIATATTGAYNGGNSIAGCTEAWTYRWELTQWRTLSASGNNIYSTNLPGVGIRLTNTASNRPLPYDQSVPGNTYILIGNDGVKAELIKTGNITSGTLTNGVLARASVMNQFYFANVTLNGTSTVKSEACTVTTNLVDVPMGDHRESEFSGVGFTTDWVNFDIGLTCDIGARINVRIDAAADPTAGSQGVMQLDSGGATGVGIQLHYRPDDATVQYGQERFYWQSIYGNEIVQLKARYYQTAGTITPGTANGTATFTLSYK</sequence>
<feature type="chain" id="PRO_5042088819" evidence="5">
    <location>
        <begin position="24"/>
        <end position="314"/>
    </location>
</feature>
<evidence type="ECO:0000313" key="8">
    <source>
        <dbReference type="EMBL" id="MDR9889187.1"/>
    </source>
</evidence>
<dbReference type="Pfam" id="PF00419">
    <property type="entry name" value="Fimbrial"/>
    <property type="match status" value="1"/>
</dbReference>
<organism evidence="8 9">
    <name type="scientific">Pseudenterobacter timonensis</name>
    <dbReference type="NCBI Taxonomy" id="1755099"/>
    <lineage>
        <taxon>Bacteria</taxon>
        <taxon>Pseudomonadati</taxon>
        <taxon>Pseudomonadota</taxon>
        <taxon>Gammaproteobacteria</taxon>
        <taxon>Enterobacterales</taxon>
        <taxon>Enterobacteriaceae</taxon>
        <taxon>Pseudenterobacter</taxon>
    </lineage>
</organism>
<dbReference type="InterPro" id="IPR050263">
    <property type="entry name" value="Bact_Fimbrial_Adh_Pro"/>
</dbReference>
<dbReference type="InterPro" id="IPR036937">
    <property type="entry name" value="Adhesion_dom_fimbrial_sf"/>
</dbReference>
<evidence type="ECO:0000256" key="5">
    <source>
        <dbReference type="SAM" id="SignalP"/>
    </source>
</evidence>
<dbReference type="GO" id="GO:0009289">
    <property type="term" value="C:pilus"/>
    <property type="evidence" value="ECO:0007669"/>
    <property type="project" value="UniProtKB-SubCell"/>
</dbReference>
<feature type="domain" description="MrkD-like receptor binding" evidence="7">
    <location>
        <begin position="40"/>
        <end position="157"/>
    </location>
</feature>
<comment type="caution">
    <text evidence="8">The sequence shown here is derived from an EMBL/GenBank/DDBJ whole genome shotgun (WGS) entry which is preliminary data.</text>
</comment>
<evidence type="ECO:0000313" key="9">
    <source>
        <dbReference type="Proteomes" id="UP001248822"/>
    </source>
</evidence>
<evidence type="ECO:0000256" key="1">
    <source>
        <dbReference type="ARBA" id="ARBA00004561"/>
    </source>
</evidence>
<feature type="domain" description="Fimbrial-type adhesion" evidence="6">
    <location>
        <begin position="175"/>
        <end position="314"/>
    </location>
</feature>
<dbReference type="GO" id="GO:0043709">
    <property type="term" value="P:cell adhesion involved in single-species biofilm formation"/>
    <property type="evidence" value="ECO:0007669"/>
    <property type="project" value="TreeGrafter"/>
</dbReference>
<dbReference type="Proteomes" id="UP001248822">
    <property type="component" value="Unassembled WGS sequence"/>
</dbReference>
<accession>A0AAE4DK07</accession>
<dbReference type="InterPro" id="IPR000259">
    <property type="entry name" value="Adhesion_dom_fimbrial"/>
</dbReference>
<evidence type="ECO:0000256" key="3">
    <source>
        <dbReference type="ARBA" id="ARBA00022729"/>
    </source>
</evidence>
<evidence type="ECO:0000259" key="7">
    <source>
        <dbReference type="Pfam" id="PF22003"/>
    </source>
</evidence>
<comment type="similarity">
    <text evidence="2">Belongs to the fimbrial protein family.</text>
</comment>
<dbReference type="PANTHER" id="PTHR33420">
    <property type="entry name" value="FIMBRIAL SUBUNIT ELFA-RELATED"/>
    <property type="match status" value="1"/>
</dbReference>
<evidence type="ECO:0000256" key="2">
    <source>
        <dbReference type="ARBA" id="ARBA00006671"/>
    </source>
</evidence>
<dbReference type="EMBL" id="JAQGEC010000002">
    <property type="protein sequence ID" value="MDR9889187.1"/>
    <property type="molecule type" value="Genomic_DNA"/>
</dbReference>
<dbReference type="InterPro" id="IPR054160">
    <property type="entry name" value="MrkD_recept-bd"/>
</dbReference>
<dbReference type="AlphaFoldDB" id="A0AAE4DK07"/>
<proteinExistence type="inferred from homology"/>
<protein>
    <submittedName>
        <fullName evidence="8">Fimbrial protein</fullName>
    </submittedName>
</protein>
<dbReference type="Gene3D" id="2.60.40.3310">
    <property type="match status" value="1"/>
</dbReference>
<comment type="subcellular location">
    <subcellularLocation>
        <location evidence="1">Fimbrium</location>
    </subcellularLocation>
</comment>
<feature type="signal peptide" evidence="5">
    <location>
        <begin position="1"/>
        <end position="23"/>
    </location>
</feature>